<dbReference type="AlphaFoldDB" id="A0A2S6BV39"/>
<dbReference type="Proteomes" id="UP000237631">
    <property type="component" value="Unassembled WGS sequence"/>
</dbReference>
<evidence type="ECO:0000313" key="3">
    <source>
        <dbReference type="Proteomes" id="UP000237631"/>
    </source>
</evidence>
<keyword evidence="3" id="KW-1185">Reference proteome</keyword>
<feature type="region of interest" description="Disordered" evidence="1">
    <location>
        <begin position="84"/>
        <end position="188"/>
    </location>
</feature>
<organism evidence="2 3">
    <name type="scientific">Cercospora berteroae</name>
    <dbReference type="NCBI Taxonomy" id="357750"/>
    <lineage>
        <taxon>Eukaryota</taxon>
        <taxon>Fungi</taxon>
        <taxon>Dikarya</taxon>
        <taxon>Ascomycota</taxon>
        <taxon>Pezizomycotina</taxon>
        <taxon>Dothideomycetes</taxon>
        <taxon>Dothideomycetidae</taxon>
        <taxon>Mycosphaerellales</taxon>
        <taxon>Mycosphaerellaceae</taxon>
        <taxon>Cercospora</taxon>
    </lineage>
</organism>
<feature type="compositionally biased region" description="Polar residues" evidence="1">
    <location>
        <begin position="88"/>
        <end position="103"/>
    </location>
</feature>
<proteinExistence type="predicted"/>
<gene>
    <name evidence="2" type="ORF">CBER1_08628</name>
</gene>
<evidence type="ECO:0000313" key="2">
    <source>
        <dbReference type="EMBL" id="PPJ51335.1"/>
    </source>
</evidence>
<feature type="compositionally biased region" description="Polar residues" evidence="1">
    <location>
        <begin position="122"/>
        <end position="146"/>
    </location>
</feature>
<comment type="caution">
    <text evidence="2">The sequence shown here is derived from an EMBL/GenBank/DDBJ whole genome shotgun (WGS) entry which is preliminary data.</text>
</comment>
<dbReference type="EMBL" id="PNEN01001758">
    <property type="protein sequence ID" value="PPJ51335.1"/>
    <property type="molecule type" value="Genomic_DNA"/>
</dbReference>
<feature type="compositionally biased region" description="Low complexity" evidence="1">
    <location>
        <begin position="163"/>
        <end position="173"/>
    </location>
</feature>
<dbReference type="OrthoDB" id="10384188at2759"/>
<reference evidence="3" key="1">
    <citation type="journal article" date="2017" name="bioRxiv">
        <title>Conservation of a gene cluster reveals novel cercosporin biosynthetic mechanisms and extends production to the genus Colletotrichum.</title>
        <authorList>
            <person name="de Jonge R."/>
            <person name="Ebert M.K."/>
            <person name="Huitt-Roehl C.R."/>
            <person name="Pal P."/>
            <person name="Suttle J.C."/>
            <person name="Spanner R.E."/>
            <person name="Neubauer J.D."/>
            <person name="Jurick W.M.II."/>
            <person name="Stott K.A."/>
            <person name="Secor G.A."/>
            <person name="Thomma B.P.H.J."/>
            <person name="Van de Peer Y."/>
            <person name="Townsend C.A."/>
            <person name="Bolton M.D."/>
        </authorList>
    </citation>
    <scope>NUCLEOTIDE SEQUENCE [LARGE SCALE GENOMIC DNA]</scope>
    <source>
        <strain evidence="3">CBS538.71</strain>
    </source>
</reference>
<sequence>MDADYLPDNNYGYDWSQYKWDPVTTTQYFNPVITRKICTLPQQLPQTVRTRLNISSSQYSGALGILVVSSRMIGYERSHHILFGPIQKPQTSQSSADTESNNGDTHDSPPAYSASNEIEAGSTANAEGNSKNESSSAPAYSGNGNASADKCPELSTTETPKASGSSSSSSPSLRSEKRSPYSGWFLVL</sequence>
<evidence type="ECO:0000256" key="1">
    <source>
        <dbReference type="SAM" id="MobiDB-lite"/>
    </source>
</evidence>
<name>A0A2S6BV39_9PEZI</name>
<accession>A0A2S6BV39</accession>
<protein>
    <submittedName>
        <fullName evidence="2">Uncharacterized protein</fullName>
    </submittedName>
</protein>